<dbReference type="SUPFAM" id="SSF53187">
    <property type="entry name" value="Zn-dependent exopeptidases"/>
    <property type="match status" value="1"/>
</dbReference>
<dbReference type="PIRSF" id="PIRSF037226">
    <property type="entry name" value="Amidohydrolase_ACY1L2_prd"/>
    <property type="match status" value="1"/>
</dbReference>
<dbReference type="PANTHER" id="PTHR30575">
    <property type="entry name" value="PEPTIDASE M20"/>
    <property type="match status" value="1"/>
</dbReference>
<dbReference type="InterPro" id="IPR011650">
    <property type="entry name" value="Peptidase_M20_dimer"/>
</dbReference>
<dbReference type="GO" id="GO:0016805">
    <property type="term" value="F:dipeptidase activity"/>
    <property type="evidence" value="ECO:0007669"/>
    <property type="project" value="InterPro"/>
</dbReference>
<dbReference type="CDD" id="cd05672">
    <property type="entry name" value="M20_ACY1L2-like"/>
    <property type="match status" value="1"/>
</dbReference>
<dbReference type="InterPro" id="IPR002933">
    <property type="entry name" value="Peptidase_M20"/>
</dbReference>
<dbReference type="Gene3D" id="3.40.630.10">
    <property type="entry name" value="Zn peptidases"/>
    <property type="match status" value="1"/>
</dbReference>
<dbReference type="Pfam" id="PF07687">
    <property type="entry name" value="M20_dimer"/>
    <property type="match status" value="1"/>
</dbReference>
<gene>
    <name evidence="4" type="ORF">NA57DRAFT_55850</name>
</gene>
<dbReference type="InterPro" id="IPR017439">
    <property type="entry name" value="Amidohydrolase"/>
</dbReference>
<comment type="caution">
    <text evidence="4">The sequence shown here is derived from an EMBL/GenBank/DDBJ whole genome shotgun (WGS) entry which is preliminary data.</text>
</comment>
<dbReference type="InterPro" id="IPR036264">
    <property type="entry name" value="Bact_exopeptidase_dim_dom"/>
</dbReference>
<accession>A0A9P4IK07</accession>
<evidence type="ECO:0000256" key="2">
    <source>
        <dbReference type="PIRNR" id="PIRNR037226"/>
    </source>
</evidence>
<feature type="domain" description="Peptidase M20 dimerisation" evidence="3">
    <location>
        <begin position="175"/>
        <end position="267"/>
    </location>
</feature>
<name>A0A9P4IK07_9PEZI</name>
<sequence>MDVAIKTIEAEAEGLRDINKKIHENPELGFEEVQAHDNIVAYLRKLGFKVKPHAYGVATSMEAEYGSGGRVVTFNAEYDSLPDIGHACGHNLIATASVAGFIGAAAALKASGKSGRVRLLGTPAEEGGGGKLKLIDAGAFKDVDACMMVHPAPFTETCKGLTGAAYATSAANCKLYVTFHGRPAHAAFAPWQGSNALDAATLAYSAVSMMRQQIRPEDRIHSIINHGGDRPNVVPHMSKMNYYCRAPTLARAKMLRHRVEACFRAAGLATNCHVEIQEQNTYFDLRPNRPLAAAYAEEMEKIGSPVALSYEPDATMAGSTDQGNVSYECPSIHPMFGIDAREGCYNHTPGFTAAAGTEKAFWQTIETAKGMAAAAWRMLTDDKFAEEVKKDFEEDQKTLRKENSKT</sequence>
<dbReference type="SUPFAM" id="SSF55031">
    <property type="entry name" value="Bacterial exopeptidase dimerisation domain"/>
    <property type="match status" value="1"/>
</dbReference>
<dbReference type="Gene3D" id="3.30.70.360">
    <property type="match status" value="1"/>
</dbReference>
<dbReference type="PANTHER" id="PTHR30575:SF0">
    <property type="entry name" value="XAA-ARG DIPEPTIDASE"/>
    <property type="match status" value="1"/>
</dbReference>
<dbReference type="AlphaFoldDB" id="A0A9P4IK07"/>
<proteinExistence type="inferred from homology"/>
<dbReference type="InterPro" id="IPR017144">
    <property type="entry name" value="Xaa-Arg_dipeptidase"/>
</dbReference>
<dbReference type="EMBL" id="ML978125">
    <property type="protein sequence ID" value="KAF2099917.1"/>
    <property type="molecule type" value="Genomic_DNA"/>
</dbReference>
<organism evidence="4 5">
    <name type="scientific">Rhizodiscina lignyota</name>
    <dbReference type="NCBI Taxonomy" id="1504668"/>
    <lineage>
        <taxon>Eukaryota</taxon>
        <taxon>Fungi</taxon>
        <taxon>Dikarya</taxon>
        <taxon>Ascomycota</taxon>
        <taxon>Pezizomycotina</taxon>
        <taxon>Dothideomycetes</taxon>
        <taxon>Pleosporomycetidae</taxon>
        <taxon>Aulographales</taxon>
        <taxon>Rhizodiscinaceae</taxon>
        <taxon>Rhizodiscina</taxon>
    </lineage>
</organism>
<dbReference type="FunFam" id="3.30.70.360:FF:000004">
    <property type="entry name" value="Peptidase M20 domain-containing protein 2"/>
    <property type="match status" value="1"/>
</dbReference>
<comment type="similarity">
    <text evidence="1 2">Belongs to the peptidase M20A family.</text>
</comment>
<keyword evidence="5" id="KW-1185">Reference proteome</keyword>
<reference evidence="4" key="1">
    <citation type="journal article" date="2020" name="Stud. Mycol.">
        <title>101 Dothideomycetes genomes: a test case for predicting lifestyles and emergence of pathogens.</title>
        <authorList>
            <person name="Haridas S."/>
            <person name="Albert R."/>
            <person name="Binder M."/>
            <person name="Bloem J."/>
            <person name="Labutti K."/>
            <person name="Salamov A."/>
            <person name="Andreopoulos B."/>
            <person name="Baker S."/>
            <person name="Barry K."/>
            <person name="Bills G."/>
            <person name="Bluhm B."/>
            <person name="Cannon C."/>
            <person name="Castanera R."/>
            <person name="Culley D."/>
            <person name="Daum C."/>
            <person name="Ezra D."/>
            <person name="Gonzalez J."/>
            <person name="Henrissat B."/>
            <person name="Kuo A."/>
            <person name="Liang C."/>
            <person name="Lipzen A."/>
            <person name="Lutzoni F."/>
            <person name="Magnuson J."/>
            <person name="Mondo S."/>
            <person name="Nolan M."/>
            <person name="Ohm R."/>
            <person name="Pangilinan J."/>
            <person name="Park H.-J."/>
            <person name="Ramirez L."/>
            <person name="Alfaro M."/>
            <person name="Sun H."/>
            <person name="Tritt A."/>
            <person name="Yoshinaga Y."/>
            <person name="Zwiers L.-H."/>
            <person name="Turgeon B."/>
            <person name="Goodwin S."/>
            <person name="Spatafora J."/>
            <person name="Crous P."/>
            <person name="Grigoriev I."/>
        </authorList>
    </citation>
    <scope>NUCLEOTIDE SEQUENCE</scope>
    <source>
        <strain evidence="4">CBS 133067</strain>
    </source>
</reference>
<protein>
    <recommendedName>
        <fullName evidence="2">Peptidase M20 domain-containing protein 2</fullName>
    </recommendedName>
</protein>
<dbReference type="NCBIfam" id="TIGR01891">
    <property type="entry name" value="amidohydrolases"/>
    <property type="match status" value="1"/>
</dbReference>
<dbReference type="OrthoDB" id="6119954at2759"/>
<dbReference type="Proteomes" id="UP000799772">
    <property type="component" value="Unassembled WGS sequence"/>
</dbReference>
<dbReference type="Pfam" id="PF01546">
    <property type="entry name" value="Peptidase_M20"/>
    <property type="match status" value="1"/>
</dbReference>
<dbReference type="InterPro" id="IPR052030">
    <property type="entry name" value="Peptidase_M20/M20A_hydrolases"/>
</dbReference>
<evidence type="ECO:0000259" key="3">
    <source>
        <dbReference type="Pfam" id="PF07687"/>
    </source>
</evidence>
<evidence type="ECO:0000256" key="1">
    <source>
        <dbReference type="ARBA" id="ARBA00006247"/>
    </source>
</evidence>
<evidence type="ECO:0000313" key="4">
    <source>
        <dbReference type="EMBL" id="KAF2099917.1"/>
    </source>
</evidence>
<evidence type="ECO:0000313" key="5">
    <source>
        <dbReference type="Proteomes" id="UP000799772"/>
    </source>
</evidence>